<reference evidence="1" key="1">
    <citation type="submission" date="2021-02" db="EMBL/GenBank/DDBJ databases">
        <authorList>
            <consortium name="DOE Joint Genome Institute"/>
            <person name="Ahrendt S."/>
            <person name="Looney B.P."/>
            <person name="Miyauchi S."/>
            <person name="Morin E."/>
            <person name="Drula E."/>
            <person name="Courty P.E."/>
            <person name="Chicoki N."/>
            <person name="Fauchery L."/>
            <person name="Kohler A."/>
            <person name="Kuo A."/>
            <person name="Labutti K."/>
            <person name="Pangilinan J."/>
            <person name="Lipzen A."/>
            <person name="Riley R."/>
            <person name="Andreopoulos W."/>
            <person name="He G."/>
            <person name="Johnson J."/>
            <person name="Barry K.W."/>
            <person name="Grigoriev I.V."/>
            <person name="Nagy L."/>
            <person name="Hibbett D."/>
            <person name="Henrissat B."/>
            <person name="Matheny P.B."/>
            <person name="Labbe J."/>
            <person name="Martin F."/>
        </authorList>
    </citation>
    <scope>NUCLEOTIDE SEQUENCE</scope>
    <source>
        <strain evidence="1">FP105234-sp</strain>
    </source>
</reference>
<reference evidence="1" key="2">
    <citation type="journal article" date="2022" name="New Phytol.">
        <title>Evolutionary transition to the ectomycorrhizal habit in the genomes of a hyperdiverse lineage of mushroom-forming fungi.</title>
        <authorList>
            <person name="Looney B."/>
            <person name="Miyauchi S."/>
            <person name="Morin E."/>
            <person name="Drula E."/>
            <person name="Courty P.E."/>
            <person name="Kohler A."/>
            <person name="Kuo A."/>
            <person name="LaButti K."/>
            <person name="Pangilinan J."/>
            <person name="Lipzen A."/>
            <person name="Riley R."/>
            <person name="Andreopoulos W."/>
            <person name="He G."/>
            <person name="Johnson J."/>
            <person name="Nolan M."/>
            <person name="Tritt A."/>
            <person name="Barry K.W."/>
            <person name="Grigoriev I.V."/>
            <person name="Nagy L.G."/>
            <person name="Hibbett D."/>
            <person name="Henrissat B."/>
            <person name="Matheny P.B."/>
            <person name="Labbe J."/>
            <person name="Martin F.M."/>
        </authorList>
    </citation>
    <scope>NUCLEOTIDE SEQUENCE</scope>
    <source>
        <strain evidence="1">FP105234-sp</strain>
    </source>
</reference>
<name>A0ACB8R6F2_9AGAM</name>
<comment type="caution">
    <text evidence="1">The sequence shown here is derived from an EMBL/GenBank/DDBJ whole genome shotgun (WGS) entry which is preliminary data.</text>
</comment>
<organism evidence="1 2">
    <name type="scientific">Auriscalpium vulgare</name>
    <dbReference type="NCBI Taxonomy" id="40419"/>
    <lineage>
        <taxon>Eukaryota</taxon>
        <taxon>Fungi</taxon>
        <taxon>Dikarya</taxon>
        <taxon>Basidiomycota</taxon>
        <taxon>Agaricomycotina</taxon>
        <taxon>Agaricomycetes</taxon>
        <taxon>Russulales</taxon>
        <taxon>Auriscalpiaceae</taxon>
        <taxon>Auriscalpium</taxon>
    </lineage>
</organism>
<accession>A0ACB8R6F2</accession>
<dbReference type="EMBL" id="MU276273">
    <property type="protein sequence ID" value="KAI0039694.1"/>
    <property type="molecule type" value="Genomic_DNA"/>
</dbReference>
<keyword evidence="2" id="KW-1185">Reference proteome</keyword>
<proteinExistence type="predicted"/>
<protein>
    <submittedName>
        <fullName evidence="1">Uncharacterized protein</fullName>
    </submittedName>
</protein>
<evidence type="ECO:0000313" key="1">
    <source>
        <dbReference type="EMBL" id="KAI0039694.1"/>
    </source>
</evidence>
<evidence type="ECO:0000313" key="2">
    <source>
        <dbReference type="Proteomes" id="UP000814033"/>
    </source>
</evidence>
<dbReference type="Proteomes" id="UP000814033">
    <property type="component" value="Unassembled WGS sequence"/>
</dbReference>
<sequence>MEVTSSDTYRRSQLKVVRGRNHPYRRNVEVDRDRVLIHRQVFPLALDARDRLRNRDKPWSKVQTEATGISTGNESGPAPALGVALARQPELEACPHTICEEPQTLGSLHRQVDVVAEKSRRVSVSQEETFAIVATVPEFPDVFAEKTSDHVRLYQETQADVVLTPRPVPAALPRLQIPERVVDFPRLPAASMYPNAEYHRLLPGNSETNIYRLPPVAFALLRLLIKTLLNTSAPIIDTALAIDSTALIYANTVDVLLRSSCHCH</sequence>
<gene>
    <name evidence="1" type="ORF">FA95DRAFT_1612368</name>
</gene>